<evidence type="ECO:0000256" key="2">
    <source>
        <dbReference type="ARBA" id="ARBA00022771"/>
    </source>
</evidence>
<dbReference type="GO" id="GO:0061630">
    <property type="term" value="F:ubiquitin protein ligase activity"/>
    <property type="evidence" value="ECO:0007669"/>
    <property type="project" value="TreeGrafter"/>
</dbReference>
<evidence type="ECO:0000256" key="3">
    <source>
        <dbReference type="ARBA" id="ARBA00022833"/>
    </source>
</evidence>
<comment type="caution">
    <text evidence="8">The sequence shown here is derived from an EMBL/GenBank/DDBJ whole genome shotgun (WGS) entry which is preliminary data.</text>
</comment>
<feature type="transmembrane region" description="Helical" evidence="6">
    <location>
        <begin position="122"/>
        <end position="143"/>
    </location>
</feature>
<name>A0A8J6C8H4_DIALT</name>
<dbReference type="SMART" id="SM00184">
    <property type="entry name" value="RING"/>
    <property type="match status" value="1"/>
</dbReference>
<dbReference type="GO" id="GO:0016567">
    <property type="term" value="P:protein ubiquitination"/>
    <property type="evidence" value="ECO:0007669"/>
    <property type="project" value="TreeGrafter"/>
</dbReference>
<accession>A0A8J6C8H4</accession>
<evidence type="ECO:0000259" key="7">
    <source>
        <dbReference type="PROSITE" id="PS50089"/>
    </source>
</evidence>
<dbReference type="Pfam" id="PF13639">
    <property type="entry name" value="zf-RING_2"/>
    <property type="match status" value="1"/>
</dbReference>
<feature type="transmembrane region" description="Helical" evidence="6">
    <location>
        <begin position="6"/>
        <end position="27"/>
    </location>
</feature>
<feature type="region of interest" description="Disordered" evidence="5">
    <location>
        <begin position="240"/>
        <end position="292"/>
    </location>
</feature>
<dbReference type="EMBL" id="JAGTXO010000031">
    <property type="protein sequence ID" value="KAG8460640.1"/>
    <property type="molecule type" value="Genomic_DNA"/>
</dbReference>
<dbReference type="Proteomes" id="UP000751190">
    <property type="component" value="Unassembled WGS sequence"/>
</dbReference>
<dbReference type="SUPFAM" id="SSF57850">
    <property type="entry name" value="RING/U-box"/>
    <property type="match status" value="1"/>
</dbReference>
<feature type="transmembrane region" description="Helical" evidence="6">
    <location>
        <begin position="60"/>
        <end position="81"/>
    </location>
</feature>
<evidence type="ECO:0000256" key="4">
    <source>
        <dbReference type="PROSITE-ProRule" id="PRU00175"/>
    </source>
</evidence>
<dbReference type="PANTHER" id="PTHR45969">
    <property type="entry name" value="RING ZINC FINGER PROTEIN-RELATED"/>
    <property type="match status" value="1"/>
</dbReference>
<dbReference type="PANTHER" id="PTHR45969:SF81">
    <property type="entry name" value="OS08G0157400 PROTEIN"/>
    <property type="match status" value="1"/>
</dbReference>
<evidence type="ECO:0000256" key="1">
    <source>
        <dbReference type="ARBA" id="ARBA00022723"/>
    </source>
</evidence>
<evidence type="ECO:0000256" key="6">
    <source>
        <dbReference type="SAM" id="Phobius"/>
    </source>
</evidence>
<organism evidence="8 9">
    <name type="scientific">Diacronema lutheri</name>
    <name type="common">Unicellular marine alga</name>
    <name type="synonym">Monochrysis lutheri</name>
    <dbReference type="NCBI Taxonomy" id="2081491"/>
    <lineage>
        <taxon>Eukaryota</taxon>
        <taxon>Haptista</taxon>
        <taxon>Haptophyta</taxon>
        <taxon>Pavlovophyceae</taxon>
        <taxon>Pavlovales</taxon>
        <taxon>Pavlovaceae</taxon>
        <taxon>Diacronema</taxon>
    </lineage>
</organism>
<feature type="transmembrane region" description="Helical" evidence="6">
    <location>
        <begin position="34"/>
        <end position="54"/>
    </location>
</feature>
<dbReference type="Gene3D" id="3.30.40.10">
    <property type="entry name" value="Zinc/RING finger domain, C3HC4 (zinc finger)"/>
    <property type="match status" value="1"/>
</dbReference>
<keyword evidence="3" id="KW-0862">Zinc</keyword>
<dbReference type="PROSITE" id="PS50089">
    <property type="entry name" value="ZF_RING_2"/>
    <property type="match status" value="1"/>
</dbReference>
<dbReference type="AlphaFoldDB" id="A0A8J6C8H4"/>
<keyword evidence="6" id="KW-0812">Transmembrane</keyword>
<gene>
    <name evidence="8" type="ORF">KFE25_011415</name>
</gene>
<keyword evidence="1" id="KW-0479">Metal-binding</keyword>
<keyword evidence="6" id="KW-0472">Membrane</keyword>
<keyword evidence="2 4" id="KW-0863">Zinc-finger</keyword>
<evidence type="ECO:0000256" key="5">
    <source>
        <dbReference type="SAM" id="MobiDB-lite"/>
    </source>
</evidence>
<feature type="compositionally biased region" description="Low complexity" evidence="5">
    <location>
        <begin position="252"/>
        <end position="269"/>
    </location>
</feature>
<reference evidence="8" key="1">
    <citation type="submission" date="2021-05" db="EMBL/GenBank/DDBJ databases">
        <title>The genome of the haptophyte Pavlova lutheri (Diacronema luteri, Pavlovales) - a model for lipid biosynthesis in eukaryotic algae.</title>
        <authorList>
            <person name="Hulatt C.J."/>
            <person name="Posewitz M.C."/>
        </authorList>
    </citation>
    <scope>NUCLEOTIDE SEQUENCE</scope>
    <source>
        <strain evidence="8">NIVA-4/92</strain>
    </source>
</reference>
<dbReference type="InterPro" id="IPR013083">
    <property type="entry name" value="Znf_RING/FYVE/PHD"/>
</dbReference>
<dbReference type="InterPro" id="IPR001841">
    <property type="entry name" value="Znf_RING"/>
</dbReference>
<keyword evidence="9" id="KW-1185">Reference proteome</keyword>
<keyword evidence="6" id="KW-1133">Transmembrane helix</keyword>
<protein>
    <recommendedName>
        <fullName evidence="7">RING-type domain-containing protein</fullName>
    </recommendedName>
</protein>
<dbReference type="GO" id="GO:0008270">
    <property type="term" value="F:zinc ion binding"/>
    <property type="evidence" value="ECO:0007669"/>
    <property type="project" value="UniProtKB-KW"/>
</dbReference>
<sequence length="408" mass="41107">MAGCSLELVAAVLFACEVFLSIGAAVLTALVPSAVGGVCASLLCACGVLGLLAAQTVSDLLALLRVACALLLAIIIMFFVVPHVEELANGLIDAYLIPRLGMDADSAAGKELRQTLHFGEDALLCVFVAMVCAGWVLFSTVYWTHVRHGRVAERALRRFLKATPAIPWLVRTRAHAIPPLAEPLLGAAARQRGASGTNESVQPACAAADAVGAAAPAPTSTAPKPSAPLAETCARAPCARAPSDGVSSQSLAEACAPPAPPARGGAPSREPARAHAPVPSGNAAMSGQAGGAGAQPVGCGGARCPPAGAVAASIPCGSVATSSDGGAPAAAHYNPAAPASASASDAANGCDEGETCAICICPLEQGEPVRVLACRHPFHKECIDRWVLAMQLAADCPLCKRALLEDFV</sequence>
<dbReference type="OrthoDB" id="8062037at2759"/>
<feature type="domain" description="RING-type" evidence="7">
    <location>
        <begin position="356"/>
        <end position="400"/>
    </location>
</feature>
<evidence type="ECO:0000313" key="9">
    <source>
        <dbReference type="Proteomes" id="UP000751190"/>
    </source>
</evidence>
<proteinExistence type="predicted"/>
<evidence type="ECO:0000313" key="8">
    <source>
        <dbReference type="EMBL" id="KAG8460640.1"/>
    </source>
</evidence>